<protein>
    <recommendedName>
        <fullName evidence="3">Fumarylacetoacetase-like C-terminal domain-containing protein</fullName>
    </recommendedName>
</protein>
<gene>
    <name evidence="4" type="ORF">C0Q70_10365</name>
</gene>
<comment type="caution">
    <text evidence="4">The sequence shown here is derived from an EMBL/GenBank/DDBJ whole genome shotgun (WGS) entry which is preliminary data.</text>
</comment>
<keyword evidence="5" id="KW-1185">Reference proteome</keyword>
<dbReference type="FunFam" id="3.90.850.10:FF:000002">
    <property type="entry name" value="2-hydroxyhepta-2,4-diene-1,7-dioate isomerase"/>
    <property type="match status" value="1"/>
</dbReference>
<proteinExistence type="inferred from homology"/>
<evidence type="ECO:0000256" key="1">
    <source>
        <dbReference type="ARBA" id="ARBA00010211"/>
    </source>
</evidence>
<dbReference type="GO" id="GO:0050163">
    <property type="term" value="F:oxaloacetate tautomerase activity"/>
    <property type="evidence" value="ECO:0007669"/>
    <property type="project" value="UniProtKB-ARBA"/>
</dbReference>
<dbReference type="GO" id="GO:0006107">
    <property type="term" value="P:oxaloacetate metabolic process"/>
    <property type="evidence" value="ECO:0007669"/>
    <property type="project" value="UniProtKB-ARBA"/>
</dbReference>
<evidence type="ECO:0000313" key="5">
    <source>
        <dbReference type="Proteomes" id="UP000245119"/>
    </source>
</evidence>
<evidence type="ECO:0000313" key="4">
    <source>
        <dbReference type="EMBL" id="PVD31087.1"/>
    </source>
</evidence>
<name>A0A2T7PCE5_POMCA</name>
<dbReference type="PANTHER" id="PTHR42796">
    <property type="entry name" value="FUMARYLACETOACETATE HYDROLASE DOMAIN-CONTAINING PROTEIN 2A-RELATED"/>
    <property type="match status" value="1"/>
</dbReference>
<dbReference type="PANTHER" id="PTHR42796:SF4">
    <property type="entry name" value="FUMARYLACETOACETATE HYDROLASE DOMAIN-CONTAINING PROTEIN 2A"/>
    <property type="match status" value="1"/>
</dbReference>
<evidence type="ECO:0000256" key="2">
    <source>
        <dbReference type="ARBA" id="ARBA00022723"/>
    </source>
</evidence>
<dbReference type="STRING" id="400727.A0A2T7PCE5"/>
<dbReference type="OrthoDB" id="411064at2759"/>
<keyword evidence="2" id="KW-0479">Metal-binding</keyword>
<dbReference type="EMBL" id="PZQS01000005">
    <property type="protein sequence ID" value="PVD31087.1"/>
    <property type="molecule type" value="Genomic_DNA"/>
</dbReference>
<dbReference type="InterPro" id="IPR011234">
    <property type="entry name" value="Fumarylacetoacetase-like_C"/>
</dbReference>
<dbReference type="Pfam" id="PF01557">
    <property type="entry name" value="FAA_hydrolase"/>
    <property type="match status" value="1"/>
</dbReference>
<dbReference type="InterPro" id="IPR051121">
    <property type="entry name" value="FAH"/>
</dbReference>
<dbReference type="GO" id="GO:0046872">
    <property type="term" value="F:metal ion binding"/>
    <property type="evidence" value="ECO:0007669"/>
    <property type="project" value="UniProtKB-KW"/>
</dbReference>
<evidence type="ECO:0000259" key="3">
    <source>
        <dbReference type="Pfam" id="PF01557"/>
    </source>
</evidence>
<accession>A0A2T7PCE5</accession>
<dbReference type="Gene3D" id="3.90.850.10">
    <property type="entry name" value="Fumarylacetoacetase-like, C-terminal domain"/>
    <property type="match status" value="1"/>
</dbReference>
<feature type="domain" description="Fumarylacetoacetase-like C-terminal" evidence="3">
    <location>
        <begin position="80"/>
        <end position="285"/>
    </location>
</feature>
<dbReference type="Proteomes" id="UP000245119">
    <property type="component" value="Linkage Group LG5"/>
</dbReference>
<dbReference type="InterPro" id="IPR036663">
    <property type="entry name" value="Fumarylacetoacetase_C_sf"/>
</dbReference>
<sequence length="285" mass="31836">MRFVQFEWSGRKGVGVEVEDGGDVVDVTEADPSVPHNMRDFIDGGHRNLLAAQNAVNSGHFVLKREKVKIIAPITNPEKLLCIGMNYIDHCKEQDCPIPEEPVVFSKFNSAIIGPTDDLIYPEETKQLDWEVELAVVIGKTAKNVPVEKAMDYVFGFMVAHDVSARDWQFKNGGQFLLGKTMDGFCPLGPAIVMKEDLRDPHNLKMWTRVNGIVKQDSSTNQLVFKTPELITFLSRFMTLKPGDVILTGTPPGVGVFRKPPEFLKRGDIVEVEIEDIGTLRNKVV</sequence>
<organism evidence="4 5">
    <name type="scientific">Pomacea canaliculata</name>
    <name type="common">Golden apple snail</name>
    <dbReference type="NCBI Taxonomy" id="400727"/>
    <lineage>
        <taxon>Eukaryota</taxon>
        <taxon>Metazoa</taxon>
        <taxon>Spiralia</taxon>
        <taxon>Lophotrochozoa</taxon>
        <taxon>Mollusca</taxon>
        <taxon>Gastropoda</taxon>
        <taxon>Caenogastropoda</taxon>
        <taxon>Architaenioglossa</taxon>
        <taxon>Ampullarioidea</taxon>
        <taxon>Ampullariidae</taxon>
        <taxon>Pomacea</taxon>
    </lineage>
</organism>
<dbReference type="SUPFAM" id="SSF56529">
    <property type="entry name" value="FAH"/>
    <property type="match status" value="1"/>
</dbReference>
<comment type="similarity">
    <text evidence="1">Belongs to the FAH family.</text>
</comment>
<reference evidence="4 5" key="1">
    <citation type="submission" date="2018-04" db="EMBL/GenBank/DDBJ databases">
        <title>The genome of golden apple snail Pomacea canaliculata provides insight into stress tolerance and invasive adaptation.</title>
        <authorList>
            <person name="Liu C."/>
            <person name="Liu B."/>
            <person name="Ren Y."/>
            <person name="Zhang Y."/>
            <person name="Wang H."/>
            <person name="Li S."/>
            <person name="Jiang F."/>
            <person name="Yin L."/>
            <person name="Zhang G."/>
            <person name="Qian W."/>
            <person name="Fan W."/>
        </authorList>
    </citation>
    <scope>NUCLEOTIDE SEQUENCE [LARGE SCALE GENOMIC DNA]</scope>
    <source>
        <strain evidence="4">SZHN2017</strain>
        <tissue evidence="4">Muscle</tissue>
    </source>
</reference>
<dbReference type="AlphaFoldDB" id="A0A2T7PCE5"/>